<evidence type="ECO:0000313" key="2">
    <source>
        <dbReference type="EMBL" id="KAF2480503.1"/>
    </source>
</evidence>
<reference evidence="2" key="1">
    <citation type="journal article" date="2020" name="Stud. Mycol.">
        <title>101 Dothideomycetes genomes: a test case for predicting lifestyles and emergence of pathogens.</title>
        <authorList>
            <person name="Haridas S."/>
            <person name="Albert R."/>
            <person name="Binder M."/>
            <person name="Bloem J."/>
            <person name="Labutti K."/>
            <person name="Salamov A."/>
            <person name="Andreopoulos B."/>
            <person name="Baker S."/>
            <person name="Barry K."/>
            <person name="Bills G."/>
            <person name="Bluhm B."/>
            <person name="Cannon C."/>
            <person name="Castanera R."/>
            <person name="Culley D."/>
            <person name="Daum C."/>
            <person name="Ezra D."/>
            <person name="Gonzalez J."/>
            <person name="Henrissat B."/>
            <person name="Kuo A."/>
            <person name="Liang C."/>
            <person name="Lipzen A."/>
            <person name="Lutzoni F."/>
            <person name="Magnuson J."/>
            <person name="Mondo S."/>
            <person name="Nolan M."/>
            <person name="Ohm R."/>
            <person name="Pangilinan J."/>
            <person name="Park H.-J."/>
            <person name="Ramirez L."/>
            <person name="Alfaro M."/>
            <person name="Sun H."/>
            <person name="Tritt A."/>
            <person name="Yoshinaga Y."/>
            <person name="Zwiers L.-H."/>
            <person name="Turgeon B."/>
            <person name="Goodwin S."/>
            <person name="Spatafora J."/>
            <person name="Crous P."/>
            <person name="Grigoriev I."/>
        </authorList>
    </citation>
    <scope>NUCLEOTIDE SEQUENCE</scope>
    <source>
        <strain evidence="2">CBS 113389</strain>
    </source>
</reference>
<dbReference type="AlphaFoldDB" id="A0A6A6PM09"/>
<feature type="compositionally biased region" description="Basic and acidic residues" evidence="1">
    <location>
        <begin position="230"/>
        <end position="240"/>
    </location>
</feature>
<gene>
    <name evidence="2" type="ORF">BDY17DRAFT_193870</name>
</gene>
<feature type="compositionally biased region" description="Low complexity" evidence="1">
    <location>
        <begin position="132"/>
        <end position="160"/>
    </location>
</feature>
<evidence type="ECO:0000256" key="1">
    <source>
        <dbReference type="SAM" id="MobiDB-lite"/>
    </source>
</evidence>
<feature type="region of interest" description="Disordered" evidence="1">
    <location>
        <begin position="1"/>
        <end position="363"/>
    </location>
</feature>
<sequence length="363" mass="39415">MVKIEQNDGHGNRTAGEHPSSSSSPTQHHPSTADHLIAAVEAAPESSSRKASRASARTYEYQPVETSTQTLGLDKRPEDQPHLIIDEVGGRRTTRRSVAAPGAYTAASRIAATPAPPAVPAAALSRAQTVAPSSKPRQQRQASAAPTPAPARPSSSAPTSDSNVRQQRAATAVPSPAPGSNNATLKNTKRKFSPGKVPETIDEEHSEADSQDLDLGPRKRARQGSVGRGMVEELKKKVSEEEAAGVEQGEVVEEEIEQQQQQQDEMEEEEMDEQLLLQMGEEEMEQLQQEMKGKEVDQQLLQQMGEEEIDDDEEEYDSDTIEVKPRVKGTEPAKKAKGDGKGKHSSSQMSQAQRAVDEVPRRK</sequence>
<feature type="compositionally biased region" description="Basic and acidic residues" evidence="1">
    <location>
        <begin position="321"/>
        <end position="342"/>
    </location>
</feature>
<protein>
    <submittedName>
        <fullName evidence="2">Uncharacterized protein</fullName>
    </submittedName>
</protein>
<accession>A0A6A6PM09</accession>
<name>A0A6A6PM09_9PEZI</name>
<feature type="compositionally biased region" description="Acidic residues" evidence="1">
    <location>
        <begin position="305"/>
        <end position="320"/>
    </location>
</feature>
<organism evidence="2 3">
    <name type="scientific">Neohortaea acidophila</name>
    <dbReference type="NCBI Taxonomy" id="245834"/>
    <lineage>
        <taxon>Eukaryota</taxon>
        <taxon>Fungi</taxon>
        <taxon>Dikarya</taxon>
        <taxon>Ascomycota</taxon>
        <taxon>Pezizomycotina</taxon>
        <taxon>Dothideomycetes</taxon>
        <taxon>Dothideomycetidae</taxon>
        <taxon>Mycosphaerellales</taxon>
        <taxon>Teratosphaeriaceae</taxon>
        <taxon>Neohortaea</taxon>
    </lineage>
</organism>
<evidence type="ECO:0000313" key="3">
    <source>
        <dbReference type="Proteomes" id="UP000799767"/>
    </source>
</evidence>
<feature type="compositionally biased region" description="Acidic residues" evidence="1">
    <location>
        <begin position="200"/>
        <end position="212"/>
    </location>
</feature>
<proteinExistence type="predicted"/>
<keyword evidence="3" id="KW-1185">Reference proteome</keyword>
<dbReference type="EMBL" id="MU001639">
    <property type="protein sequence ID" value="KAF2480503.1"/>
    <property type="molecule type" value="Genomic_DNA"/>
</dbReference>
<dbReference type="GeneID" id="54471033"/>
<feature type="compositionally biased region" description="Low complexity" evidence="1">
    <location>
        <begin position="18"/>
        <end position="30"/>
    </location>
</feature>
<dbReference type="Proteomes" id="UP000799767">
    <property type="component" value="Unassembled WGS sequence"/>
</dbReference>
<dbReference type="RefSeq" id="XP_033587073.1">
    <property type="nucleotide sequence ID" value="XM_033730031.1"/>
</dbReference>
<feature type="compositionally biased region" description="Basic and acidic residues" evidence="1">
    <location>
        <begin position="73"/>
        <end position="90"/>
    </location>
</feature>
<feature type="compositionally biased region" description="Acidic residues" evidence="1">
    <location>
        <begin position="264"/>
        <end position="273"/>
    </location>
</feature>
<feature type="compositionally biased region" description="Basic and acidic residues" evidence="1">
    <location>
        <begin position="1"/>
        <end position="11"/>
    </location>
</feature>